<dbReference type="Proteomes" id="UP000320811">
    <property type="component" value="Unassembled WGS sequence"/>
</dbReference>
<dbReference type="AlphaFoldDB" id="A0A561PQT8"/>
<accession>A0A561PQT8</accession>
<keyword evidence="2" id="KW-1185">Reference proteome</keyword>
<gene>
    <name evidence="1" type="ORF">FHW36_104123</name>
</gene>
<evidence type="ECO:0000313" key="2">
    <source>
        <dbReference type="Proteomes" id="UP000320811"/>
    </source>
</evidence>
<comment type="caution">
    <text evidence="1">The sequence shown here is derived from an EMBL/GenBank/DDBJ whole genome shotgun (WGS) entry which is preliminary data.</text>
</comment>
<dbReference type="EMBL" id="VIWO01000004">
    <property type="protein sequence ID" value="TWF40441.1"/>
    <property type="molecule type" value="Genomic_DNA"/>
</dbReference>
<protein>
    <submittedName>
        <fullName evidence="1">Uncharacterized protein</fullName>
    </submittedName>
</protein>
<proteinExistence type="predicted"/>
<dbReference type="RefSeq" id="WP_145670443.1">
    <property type="nucleotide sequence ID" value="NZ_VIWO01000004.1"/>
</dbReference>
<name>A0A561PQT8_9BACT</name>
<reference evidence="1 2" key="1">
    <citation type="submission" date="2019-06" db="EMBL/GenBank/DDBJ databases">
        <title>Sorghum-associated microbial communities from plants grown in Nebraska, USA.</title>
        <authorList>
            <person name="Schachtman D."/>
        </authorList>
    </citation>
    <scope>NUCLEOTIDE SEQUENCE [LARGE SCALE GENOMIC DNA]</scope>
    <source>
        <strain evidence="1 2">1209</strain>
    </source>
</reference>
<evidence type="ECO:0000313" key="1">
    <source>
        <dbReference type="EMBL" id="TWF40441.1"/>
    </source>
</evidence>
<organism evidence="1 2">
    <name type="scientific">Chitinophaga polysaccharea</name>
    <dbReference type="NCBI Taxonomy" id="1293035"/>
    <lineage>
        <taxon>Bacteria</taxon>
        <taxon>Pseudomonadati</taxon>
        <taxon>Bacteroidota</taxon>
        <taxon>Chitinophagia</taxon>
        <taxon>Chitinophagales</taxon>
        <taxon>Chitinophagaceae</taxon>
        <taxon>Chitinophaga</taxon>
    </lineage>
</organism>
<sequence length="403" mass="46077">MTLDQLRTDLLDRFTAALDESDRICEKKKAIVMTVYSDGNRYDISRYRDGVIPAHGALLTEPPETNPYTYGLDADGRPCYSRAEHTWNKVYWEGFYHFSDAAIEYIEFELSSMKPVKLIRLLLENGRKKGFQFLQLNGLTLGRQYEGLSPREIAEQLPTNEICSLSLYHYENNRITHADCWSSFPGSGPENHQEIYTYNSSGELEEINAVDKDLKRRPIFVTSSELTIEELADQLAAQIGQVIGDTLSQVAFDSPLAIVQLNYREISSYHPYLMVVTVEEQEEILKESSYREDLLVDLFISPANHIPTLPDSYERLFVAFMNRVKDTNNYYAATRMIRKVANILTTEKLYGKVPVSPGFIAFSVDWSMTPDNNELAEIMLECGMSTETLANWQQKGIFVQDNV</sequence>
<dbReference type="OrthoDB" id="652804at2"/>